<dbReference type="SUPFAM" id="SSF118251">
    <property type="entry name" value="Variant surface glycoprotein MITAT 1.2, VSG 221, C-terminal domain"/>
    <property type="match status" value="1"/>
</dbReference>
<feature type="signal peptide" evidence="8">
    <location>
        <begin position="1"/>
        <end position="20"/>
    </location>
</feature>
<name>M4SYE2_9TRYP</name>
<dbReference type="SUPFAM" id="SSF58087">
    <property type="entry name" value="Variant surface glycoprotein (N-terminal domain)"/>
    <property type="match status" value="1"/>
</dbReference>
<evidence type="ECO:0000256" key="8">
    <source>
        <dbReference type="SAM" id="SignalP"/>
    </source>
</evidence>
<comment type="function">
    <text evidence="1">VSG forms a coat on the surface of the parasite. The trypanosome evades the immune response of the host by expressing a series of antigenically distinct VSGs from an estimated 1000 VSG genes.</text>
</comment>
<dbReference type="GO" id="GO:0098552">
    <property type="term" value="C:side of membrane"/>
    <property type="evidence" value="ECO:0007669"/>
    <property type="project" value="UniProtKB-KW"/>
</dbReference>
<dbReference type="EMBL" id="KC613693">
    <property type="protein sequence ID" value="AGH61124.1"/>
    <property type="molecule type" value="Genomic_DNA"/>
</dbReference>
<evidence type="ECO:0000256" key="4">
    <source>
        <dbReference type="ARBA" id="ARBA00022622"/>
    </source>
</evidence>
<organism evidence="9">
    <name type="scientific">Trypanosoma brucei</name>
    <dbReference type="NCBI Taxonomy" id="5691"/>
    <lineage>
        <taxon>Eukaryota</taxon>
        <taxon>Discoba</taxon>
        <taxon>Euglenozoa</taxon>
        <taxon>Kinetoplastea</taxon>
        <taxon>Metakinetoplastina</taxon>
        <taxon>Trypanosomatida</taxon>
        <taxon>Trypanosomatidae</taxon>
        <taxon>Trypanosoma</taxon>
    </lineage>
</organism>
<dbReference type="VEuPathDB" id="TriTrypDB:Tbg972.8.10"/>
<evidence type="ECO:0000256" key="5">
    <source>
        <dbReference type="ARBA" id="ARBA00023136"/>
    </source>
</evidence>
<sequence length="487" mass="51572">MIIYLFLAWMMGFFAVHTEAAEDPAAAAINTPCEADIYLAALQATLKQRLASNANAAKDLTEQARTLKVAAVATADATKSCLLAAAAVVAAEKAKATQEQADQRGTTFKTALDQISRLRTELAAVATISQLKLAVKTNGHRQKDSEDKTHSIIQADAATPLGCSAEHKAAGGKISRLVPNPANLLSLRLADSSKKAQGTADNLLELTMNTGCNHGGAAYTTWSVAAASCQQGTITSLSPTITQSGLKETDRTEPIKSLQLYANPGTVGECNSAYSAATENDKPDEYAAKTICNALRTQPAAGKQLTLNGEALAAETLVAEAAGSCLPGYRGKKKLSDGERQTLTKFLKDEYGKDNDAFNAKFTTLKPGHKVKIYKGGEVQAVDIGDVNTDGEALNAISIILADRAAEIEATKQKKAAADSKTEEKCKPDAEESKCIEDKDCEHKDGKCKLKEGVKSEGKGTKGEQNTTGSNSIVIHKAPLWIAFWLL</sequence>
<keyword evidence="4" id="KW-0336">GPI-anchor</keyword>
<protein>
    <submittedName>
        <fullName evidence="9">Variant surface glycoprotein 566</fullName>
    </submittedName>
</protein>
<evidence type="ECO:0000256" key="7">
    <source>
        <dbReference type="ARBA" id="ARBA00023288"/>
    </source>
</evidence>
<proteinExistence type="predicted"/>
<keyword evidence="6" id="KW-0325">Glycoprotein</keyword>
<reference evidence="9" key="1">
    <citation type="submission" date="2013-02" db="EMBL/GenBank/DDBJ databases">
        <authorList>
            <person name="Cross G.A.M."/>
            <person name="Kim H.-S."/>
            <person name="Wickstead B."/>
        </authorList>
    </citation>
    <scope>NUCLEOTIDE SEQUENCE</scope>
    <source>
        <strain evidence="9">Lister 427</strain>
    </source>
</reference>
<keyword evidence="8" id="KW-0732">Signal</keyword>
<dbReference type="AlphaFoldDB" id="M4SYE2"/>
<comment type="subcellular location">
    <subcellularLocation>
        <location evidence="2">Cell membrane</location>
        <topology evidence="2">Lipid-anchor</topology>
        <topology evidence="2">GPI-anchor</topology>
    </subcellularLocation>
</comment>
<evidence type="ECO:0000256" key="1">
    <source>
        <dbReference type="ARBA" id="ARBA00002523"/>
    </source>
</evidence>
<feature type="chain" id="PRO_5004057667" evidence="8">
    <location>
        <begin position="21"/>
        <end position="487"/>
    </location>
</feature>
<evidence type="ECO:0000256" key="2">
    <source>
        <dbReference type="ARBA" id="ARBA00004609"/>
    </source>
</evidence>
<dbReference type="VEuPathDB" id="TriTrypDB:Tb1125.11.18060"/>
<accession>M4SYE2</accession>
<evidence type="ECO:0000256" key="3">
    <source>
        <dbReference type="ARBA" id="ARBA00022475"/>
    </source>
</evidence>
<evidence type="ECO:0000313" key="9">
    <source>
        <dbReference type="EMBL" id="AGH61124.1"/>
    </source>
</evidence>
<keyword evidence="5" id="KW-0472">Membrane</keyword>
<evidence type="ECO:0000256" key="6">
    <source>
        <dbReference type="ARBA" id="ARBA00023180"/>
    </source>
</evidence>
<reference evidence="9" key="2">
    <citation type="journal article" date="2014" name="Mol. Biochem. Parasitol.">
        <title>Capturing the variant surface glycoprotein repertoire (the VSGnome) of Trypanosoma brucei Lister 427.</title>
        <authorList>
            <person name="Cross G.A."/>
            <person name="Kim H.S."/>
            <person name="Wickstead B."/>
        </authorList>
    </citation>
    <scope>NUCLEOTIDE SEQUENCE</scope>
    <source>
        <strain evidence="9">Lister 427</strain>
    </source>
</reference>
<keyword evidence="3" id="KW-1003">Cell membrane</keyword>
<dbReference type="InterPro" id="IPR027446">
    <property type="entry name" value="VSG_C_dom_sf"/>
</dbReference>
<keyword evidence="7" id="KW-0449">Lipoprotein</keyword>
<dbReference type="GO" id="GO:0005886">
    <property type="term" value="C:plasma membrane"/>
    <property type="evidence" value="ECO:0007669"/>
    <property type="project" value="UniProtKB-SubCell"/>
</dbReference>